<protein>
    <submittedName>
        <fullName evidence="2">SpoIID/LytB domain-containing protein</fullName>
    </submittedName>
</protein>
<dbReference type="EMBL" id="CP158367">
    <property type="protein sequence ID" value="XBX75686.1"/>
    <property type="molecule type" value="Genomic_DNA"/>
</dbReference>
<reference evidence="2" key="1">
    <citation type="journal article" date="2013" name="Extremophiles">
        <title>Proteinivorax tanatarense gen. nov., sp. nov., an anaerobic, haloalkaliphilic, proteolytic bacterium isolated from a decaying algal bloom, and proposal of Proteinivoraceae fam. nov.</title>
        <authorList>
            <person name="Kevbrin V."/>
            <person name="Boltyanskaya Y."/>
            <person name="Zhilina T."/>
            <person name="Kolganova T."/>
            <person name="Lavrentjeva E."/>
            <person name="Kuznetsov B."/>
        </authorList>
    </citation>
    <scope>NUCLEOTIDE SEQUENCE</scope>
    <source>
        <strain evidence="2">Z-910T</strain>
    </source>
</reference>
<dbReference type="InterPro" id="IPR013693">
    <property type="entry name" value="SpoIID/LytB_N"/>
</dbReference>
<organism evidence="2">
    <name type="scientific">Proteinivorax tanatarense</name>
    <dbReference type="NCBI Taxonomy" id="1260629"/>
    <lineage>
        <taxon>Bacteria</taxon>
        <taxon>Bacillati</taxon>
        <taxon>Bacillota</taxon>
        <taxon>Clostridia</taxon>
        <taxon>Eubacteriales</taxon>
        <taxon>Proteinivoracaceae</taxon>
        <taxon>Proteinivorax</taxon>
    </lineage>
</organism>
<dbReference type="AlphaFoldDB" id="A0AAU7VNC9"/>
<sequence length="531" mass="59358">MDRMFSKIIITLIVVSICSSFFYGGENIQFAEAAQQEIRVGLHFGSNALDAVNLTSNDNNTLKAYHNSTEHPLYSAEGNFKFSVTNVEGVSTVFNDRDVTQVVKIYEELKKNDVPAFYGFNGLWHVLVPTEQVNQVTEVNSSLRPSNFSVSNSVIKVENQNTTVALFEQVDQNTVLRLHSDEEFVSFNNGSKYRGFMEIVKENNSFKVINQLDLDLYLRGVVPYEMSPSWPTEALAAQAVAARTYAVRNWNKYRSRGFNVCATVNSQVYKGYNSSYETPRIVDAITKTEGEIITFNGNPIDAVYHSHSGGHTEDSENVWGGTLSYLRGVEDPYSTRSGSMLDDWTYETVIEGIDEHGRTGFKDELVSRGHLDANFEIADIEVVAFDSGRVDYLLLTSEQGEKVKVTGRQIFGAFHNNTSPGGSQRLWSRVFDVKMDSNTYIKSGHGVDKVSVDKFSVVGDNQTSAISGENTYVLTSSGKNSLPTRPENITLDGSGWGHGAGMSQWGARQMAVEGYNYREILEYYYRQVQVR</sequence>
<dbReference type="GO" id="GO:0030288">
    <property type="term" value="C:outer membrane-bounded periplasmic space"/>
    <property type="evidence" value="ECO:0007669"/>
    <property type="project" value="TreeGrafter"/>
</dbReference>
<proteinExistence type="predicted"/>
<evidence type="ECO:0000313" key="2">
    <source>
        <dbReference type="EMBL" id="XBX75686.1"/>
    </source>
</evidence>
<dbReference type="RefSeq" id="WP_350344426.1">
    <property type="nucleotide sequence ID" value="NZ_CP158367.1"/>
</dbReference>
<dbReference type="NCBIfam" id="TIGR02669">
    <property type="entry name" value="SpoIID_LytB"/>
    <property type="match status" value="1"/>
</dbReference>
<dbReference type="InterPro" id="IPR051922">
    <property type="entry name" value="Bact_Sporulation_Assoc"/>
</dbReference>
<accession>A0AAU7VNC9</accession>
<reference evidence="2" key="2">
    <citation type="submission" date="2024-06" db="EMBL/GenBank/DDBJ databases">
        <authorList>
            <person name="Petrova K.O."/>
            <person name="Toshchakov S.V."/>
            <person name="Boltjanskaja Y.V."/>
            <person name="Kevbrin V."/>
        </authorList>
    </citation>
    <scope>NUCLEOTIDE SEQUENCE</scope>
    <source>
        <strain evidence="2">Z-910T</strain>
    </source>
</reference>
<gene>
    <name evidence="2" type="ORF">PRVXT_000839</name>
</gene>
<dbReference type="PANTHER" id="PTHR30032">
    <property type="entry name" value="N-ACETYLMURAMOYL-L-ALANINE AMIDASE-RELATED"/>
    <property type="match status" value="1"/>
</dbReference>
<evidence type="ECO:0000259" key="1">
    <source>
        <dbReference type="Pfam" id="PF08486"/>
    </source>
</evidence>
<name>A0AAU7VNC9_9FIRM</name>
<dbReference type="InterPro" id="IPR013486">
    <property type="entry name" value="SpoIID/LytB"/>
</dbReference>
<dbReference type="PANTHER" id="PTHR30032:SF4">
    <property type="entry name" value="AMIDASE ENHANCER"/>
    <property type="match status" value="1"/>
</dbReference>
<feature type="domain" description="Sporulation stage II protein D amidase enhancer LytB N-terminal" evidence="1">
    <location>
        <begin position="203"/>
        <end position="295"/>
    </location>
</feature>
<dbReference type="GO" id="GO:0030435">
    <property type="term" value="P:sporulation resulting in formation of a cellular spore"/>
    <property type="evidence" value="ECO:0007669"/>
    <property type="project" value="InterPro"/>
</dbReference>
<dbReference type="Pfam" id="PF08486">
    <property type="entry name" value="SpoIID"/>
    <property type="match status" value="1"/>
</dbReference>